<dbReference type="Proteomes" id="UP001151529">
    <property type="component" value="Chromosome 4"/>
</dbReference>
<accession>A0A9Q0QJQ5</accession>
<keyword evidence="3" id="KW-1185">Reference proteome</keyword>
<dbReference type="AlphaFoldDB" id="A0A9Q0QJQ5"/>
<proteinExistence type="predicted"/>
<name>A0A9Q0QJQ5_SALVM</name>
<evidence type="ECO:0000313" key="3">
    <source>
        <dbReference type="Proteomes" id="UP001151529"/>
    </source>
</evidence>
<gene>
    <name evidence="2" type="ORF">OIU85_028114</name>
</gene>
<organism evidence="2 3">
    <name type="scientific">Salix viminalis</name>
    <name type="common">Common osier</name>
    <name type="synonym">Basket willow</name>
    <dbReference type="NCBI Taxonomy" id="40686"/>
    <lineage>
        <taxon>Eukaryota</taxon>
        <taxon>Viridiplantae</taxon>
        <taxon>Streptophyta</taxon>
        <taxon>Embryophyta</taxon>
        <taxon>Tracheophyta</taxon>
        <taxon>Spermatophyta</taxon>
        <taxon>Magnoliopsida</taxon>
        <taxon>eudicotyledons</taxon>
        <taxon>Gunneridae</taxon>
        <taxon>Pentapetalae</taxon>
        <taxon>rosids</taxon>
        <taxon>fabids</taxon>
        <taxon>Malpighiales</taxon>
        <taxon>Salicaceae</taxon>
        <taxon>Saliceae</taxon>
        <taxon>Salix</taxon>
    </lineage>
</organism>
<dbReference type="EMBL" id="JAPFFL010000008">
    <property type="protein sequence ID" value="KAJ6707814.1"/>
    <property type="molecule type" value="Genomic_DNA"/>
</dbReference>
<keyword evidence="1" id="KW-0812">Transmembrane</keyword>
<evidence type="ECO:0000313" key="2">
    <source>
        <dbReference type="EMBL" id="KAJ6707814.1"/>
    </source>
</evidence>
<protein>
    <submittedName>
        <fullName evidence="2">Uncharacterized protein</fullName>
    </submittedName>
</protein>
<reference evidence="2" key="1">
    <citation type="submission" date="2022-11" db="EMBL/GenBank/DDBJ databases">
        <authorList>
            <person name="Hyden B.L."/>
            <person name="Feng K."/>
            <person name="Yates T."/>
            <person name="Jawdy S."/>
            <person name="Smart L.B."/>
            <person name="Muchero W."/>
        </authorList>
    </citation>
    <scope>NUCLEOTIDE SEQUENCE</scope>
    <source>
        <tissue evidence="2">Shoot tip</tissue>
    </source>
</reference>
<comment type="caution">
    <text evidence="2">The sequence shown here is derived from an EMBL/GenBank/DDBJ whole genome shotgun (WGS) entry which is preliminary data.</text>
</comment>
<feature type="transmembrane region" description="Helical" evidence="1">
    <location>
        <begin position="91"/>
        <end position="111"/>
    </location>
</feature>
<evidence type="ECO:0000256" key="1">
    <source>
        <dbReference type="SAM" id="Phobius"/>
    </source>
</evidence>
<reference evidence="2" key="2">
    <citation type="journal article" date="2023" name="Int. J. Mol. Sci.">
        <title>De Novo Assembly and Annotation of 11 Diverse Shrub Willow (Salix) Genomes Reveals Novel Gene Organization in Sex-Linked Regions.</title>
        <authorList>
            <person name="Hyden B."/>
            <person name="Feng K."/>
            <person name="Yates T.B."/>
            <person name="Jawdy S."/>
            <person name="Cereghino C."/>
            <person name="Smart L.B."/>
            <person name="Muchero W."/>
        </authorList>
    </citation>
    <scope>NUCLEOTIDE SEQUENCE [LARGE SCALE GENOMIC DNA]</scope>
    <source>
        <tissue evidence="2">Shoot tip</tissue>
    </source>
</reference>
<sequence length="135" mass="14657">MSHSLRAIDFVVWKGILYLGKNPTMLLFHCSVASSRVSSDMTRQLPIGCLSRCCSLNLVVEYEILTLFAHDDVGHADGGSGLVACRRGVVVPFYGCLSLHVVIACCCFYAWQSSMVGFAKMVEWIEVTSCKGGAG</sequence>
<keyword evidence="1" id="KW-1133">Transmembrane helix</keyword>
<keyword evidence="1" id="KW-0472">Membrane</keyword>